<protein>
    <submittedName>
        <fullName evidence="1">Uncharacterized protein</fullName>
    </submittedName>
</protein>
<dbReference type="AlphaFoldDB" id="A0ABD5WMH3"/>
<dbReference type="Proteomes" id="UP001596407">
    <property type="component" value="Unassembled WGS sequence"/>
</dbReference>
<keyword evidence="2" id="KW-1185">Reference proteome</keyword>
<proteinExistence type="predicted"/>
<organism evidence="1 2">
    <name type="scientific">Halorussus caseinilyticus</name>
    <dbReference type="NCBI Taxonomy" id="3034025"/>
    <lineage>
        <taxon>Archaea</taxon>
        <taxon>Methanobacteriati</taxon>
        <taxon>Methanobacteriota</taxon>
        <taxon>Stenosarchaea group</taxon>
        <taxon>Halobacteria</taxon>
        <taxon>Halobacteriales</taxon>
        <taxon>Haladaptataceae</taxon>
        <taxon>Halorussus</taxon>
    </lineage>
</organism>
<evidence type="ECO:0000313" key="1">
    <source>
        <dbReference type="EMBL" id="MFC7080590.1"/>
    </source>
</evidence>
<dbReference type="EMBL" id="JBHSZH010000005">
    <property type="protein sequence ID" value="MFC7080590.1"/>
    <property type="molecule type" value="Genomic_DNA"/>
</dbReference>
<dbReference type="GeneID" id="79302769"/>
<evidence type="ECO:0000313" key="2">
    <source>
        <dbReference type="Proteomes" id="UP001596407"/>
    </source>
</evidence>
<reference evidence="1 2" key="1">
    <citation type="journal article" date="2019" name="Int. J. Syst. Evol. Microbiol.">
        <title>The Global Catalogue of Microorganisms (GCM) 10K type strain sequencing project: providing services to taxonomists for standard genome sequencing and annotation.</title>
        <authorList>
            <consortium name="The Broad Institute Genomics Platform"/>
            <consortium name="The Broad Institute Genome Sequencing Center for Infectious Disease"/>
            <person name="Wu L."/>
            <person name="Ma J."/>
        </authorList>
    </citation>
    <scope>NUCLEOTIDE SEQUENCE [LARGE SCALE GENOMIC DNA]</scope>
    <source>
        <strain evidence="1 2">DT72</strain>
    </source>
</reference>
<name>A0ABD5WMH3_9EURY</name>
<gene>
    <name evidence="1" type="ORF">ACFQJ6_11115</name>
</gene>
<dbReference type="RefSeq" id="WP_276281559.1">
    <property type="nucleotide sequence ID" value="NZ_CP119809.1"/>
</dbReference>
<comment type="caution">
    <text evidence="1">The sequence shown here is derived from an EMBL/GenBank/DDBJ whole genome shotgun (WGS) entry which is preliminary data.</text>
</comment>
<sequence length="147" mass="16236">MKTVPDDWPYADEPAVCAACGSDDDRYVTVDTLGLVWGAATRGGLAPTEVGDYGGTLEFRCCHDCWTDEGVEVLDDARTLVAREGRGEPGRSFALDDEKVAAAAKLDAERVAVDDLRPLEFRSDPEREHVRSQDETVETILEAWFER</sequence>
<accession>A0ABD5WMH3</accession>